<dbReference type="PANTHER" id="PTHR47331:SF5">
    <property type="entry name" value="RIBONUCLEASE H"/>
    <property type="match status" value="1"/>
</dbReference>
<organism evidence="4">
    <name type="scientific">Ooceraea biroi</name>
    <name type="common">Clonal raider ant</name>
    <name type="synonym">Cerapachys biroi</name>
    <dbReference type="NCBI Taxonomy" id="2015173"/>
    <lineage>
        <taxon>Eukaryota</taxon>
        <taxon>Metazoa</taxon>
        <taxon>Ecdysozoa</taxon>
        <taxon>Arthropoda</taxon>
        <taxon>Hexapoda</taxon>
        <taxon>Insecta</taxon>
        <taxon>Pterygota</taxon>
        <taxon>Neoptera</taxon>
        <taxon>Endopterygota</taxon>
        <taxon>Hymenoptera</taxon>
        <taxon>Apocrita</taxon>
        <taxon>Aculeata</taxon>
        <taxon>Formicoidea</taxon>
        <taxon>Formicidae</taxon>
        <taxon>Dorylinae</taxon>
        <taxon>Ooceraea</taxon>
    </lineage>
</organism>
<dbReference type="Proteomes" id="UP000279307">
    <property type="component" value="Chromosome 2"/>
</dbReference>
<dbReference type="Pfam" id="PF03564">
    <property type="entry name" value="DUF1759"/>
    <property type="match status" value="1"/>
</dbReference>
<feature type="compositionally biased region" description="Low complexity" evidence="2">
    <location>
        <begin position="411"/>
        <end position="435"/>
    </location>
</feature>
<reference evidence="4" key="1">
    <citation type="journal article" date="2018" name="Genome Res.">
        <title>The genomic architecture and molecular evolution of ant odorant receptors.</title>
        <authorList>
            <person name="McKenzie S.K."/>
            <person name="Kronauer D.J.C."/>
        </authorList>
    </citation>
    <scope>NUCLEOTIDE SEQUENCE [LARGE SCALE GENOMIC DNA]</scope>
    <source>
        <strain evidence="4">Clonal line C1</strain>
    </source>
</reference>
<reference evidence="4" key="2">
    <citation type="submission" date="2018-07" db="EMBL/GenBank/DDBJ databases">
        <authorList>
            <person name="Mckenzie S.K."/>
            <person name="Kronauer D.J.C."/>
        </authorList>
    </citation>
    <scope>NUCLEOTIDE SEQUENCE</scope>
    <source>
        <strain evidence="4">Clonal line C1</strain>
    </source>
</reference>
<dbReference type="GO" id="GO:0008270">
    <property type="term" value="F:zinc ion binding"/>
    <property type="evidence" value="ECO:0007669"/>
    <property type="project" value="UniProtKB-KW"/>
</dbReference>
<protein>
    <recommendedName>
        <fullName evidence="3">CCHC-type domain-containing protein</fullName>
    </recommendedName>
</protein>
<feature type="domain" description="CCHC-type" evidence="3">
    <location>
        <begin position="366"/>
        <end position="382"/>
    </location>
</feature>
<dbReference type="EMBL" id="QOIP01000002">
    <property type="protein sequence ID" value="RLU25474.1"/>
    <property type="molecule type" value="Genomic_DNA"/>
</dbReference>
<comment type="caution">
    <text evidence="4">The sequence shown here is derived from an EMBL/GenBank/DDBJ whole genome shotgun (WGS) entry which is preliminary data.</text>
</comment>
<keyword evidence="1" id="KW-0862">Zinc</keyword>
<evidence type="ECO:0000313" key="4">
    <source>
        <dbReference type="EMBL" id="RLU25474.1"/>
    </source>
</evidence>
<proteinExistence type="predicted"/>
<evidence type="ECO:0000256" key="2">
    <source>
        <dbReference type="SAM" id="MobiDB-lite"/>
    </source>
</evidence>
<dbReference type="GO" id="GO:0003676">
    <property type="term" value="F:nucleic acid binding"/>
    <property type="evidence" value="ECO:0007669"/>
    <property type="project" value="InterPro"/>
</dbReference>
<accession>A0A3L8DYF4</accession>
<evidence type="ECO:0000256" key="1">
    <source>
        <dbReference type="PROSITE-ProRule" id="PRU00047"/>
    </source>
</evidence>
<dbReference type="AlphaFoldDB" id="A0A3L8DYF4"/>
<dbReference type="PANTHER" id="PTHR47331">
    <property type="entry name" value="PHD-TYPE DOMAIN-CONTAINING PROTEIN"/>
    <property type="match status" value="1"/>
</dbReference>
<dbReference type="OrthoDB" id="7553707at2759"/>
<feature type="region of interest" description="Disordered" evidence="2">
    <location>
        <begin position="400"/>
        <end position="435"/>
    </location>
</feature>
<evidence type="ECO:0000259" key="3">
    <source>
        <dbReference type="PROSITE" id="PS50158"/>
    </source>
</evidence>
<keyword evidence="1" id="KW-0863">Zinc-finger</keyword>
<name>A0A3L8DYF4_OOCBI</name>
<keyword evidence="1" id="KW-0479">Metal-binding</keyword>
<dbReference type="InterPro" id="IPR005312">
    <property type="entry name" value="DUF1759"/>
</dbReference>
<sequence>MSETELIHKQLQLQRQVERALDNFKKIGRNNLTAAKIRSRIASLKEAWNLMLNGHAAVSSLMSDAAKKSADYFKDDIITKTEDSFQSALDFMAEALEEFEPPVSPRSALDASLAHAPASAFSLSHLPPIKLPPFDEKHDDWASFRDRFHALIIENRDLNNFARMHFLQSCLKGRAADCVGDIAITGENFDVAWKALKARFESKRRLLNIHLASLLNLTAIPKESAADLISLRDKVNLAVASLKQLERSPAELWTDTLVYIISNQLDPITRKAWNVKSSDNDEPPSFADLMKFLDSRARALEDFSSCQSGKTSSKYSSENKVTAATASKSSPSACPLCKARHYFSVCSTFLKSSPNQRRDLVKVHKRCFNCLSHGHAIKDCKSNFSCRTCQQRHHSLLHLASDSSSNHESTTDASPASTSTDPPSPSTASETTVQSLSTLTKRSKSSVLLATAWITVGSAAGRSFMVRALLDQGFEITFVSERLAQNLRAKRVVMPVSISAVGCVHAGNFNKAMLISVSSRDSPSPSFRVTALIMKSLTSYSPQSVGDISSLTHLAELRWADPNPGSSDAIDVIIGADLFSDVILEGVRKGGVGEPLAQNSIFG</sequence>
<dbReference type="InterPro" id="IPR001878">
    <property type="entry name" value="Znf_CCHC"/>
</dbReference>
<dbReference type="PROSITE" id="PS50158">
    <property type="entry name" value="ZF_CCHC"/>
    <property type="match status" value="1"/>
</dbReference>
<gene>
    <name evidence="4" type="ORF">DMN91_001630</name>
</gene>